<dbReference type="Proteomes" id="UP001177769">
    <property type="component" value="Chromosome"/>
</dbReference>
<dbReference type="KEGG" id="pais:PFX98_01235"/>
<gene>
    <name evidence="1" type="ORF">PFX98_01235</name>
</gene>
<evidence type="ECO:0000313" key="1">
    <source>
        <dbReference type="EMBL" id="WIT12255.1"/>
    </source>
</evidence>
<dbReference type="RefSeq" id="WP_285233348.1">
    <property type="nucleotide sequence ID" value="NZ_CP116346.1"/>
</dbReference>
<accession>A0AA95NBT3</accession>
<dbReference type="EMBL" id="CP116346">
    <property type="protein sequence ID" value="WIT12255.1"/>
    <property type="molecule type" value="Genomic_DNA"/>
</dbReference>
<name>A0AA95NBT3_9BURK</name>
<reference evidence="1" key="1">
    <citation type="submission" date="2023-01" db="EMBL/GenBank/DDBJ databases">
        <title>Whole genome sequence of Paucibacter sp. S2-9 isolated from pond sediment.</title>
        <authorList>
            <person name="Jung J.Y."/>
        </authorList>
    </citation>
    <scope>NUCLEOTIDE SEQUENCE</scope>
    <source>
        <strain evidence="1">S2-9</strain>
    </source>
</reference>
<organism evidence="1 2">
    <name type="scientific">Paucibacter sediminis</name>
    <dbReference type="NCBI Taxonomy" id="3019553"/>
    <lineage>
        <taxon>Bacteria</taxon>
        <taxon>Pseudomonadati</taxon>
        <taxon>Pseudomonadota</taxon>
        <taxon>Betaproteobacteria</taxon>
        <taxon>Burkholderiales</taxon>
        <taxon>Sphaerotilaceae</taxon>
        <taxon>Roseateles</taxon>
    </lineage>
</organism>
<keyword evidence="2" id="KW-1185">Reference proteome</keyword>
<dbReference type="AlphaFoldDB" id="A0AA95NBT3"/>
<evidence type="ECO:0008006" key="3">
    <source>
        <dbReference type="Google" id="ProtNLM"/>
    </source>
</evidence>
<protein>
    <recommendedName>
        <fullName evidence="3">HEPN domain-containing protein</fullName>
    </recommendedName>
</protein>
<proteinExistence type="predicted"/>
<evidence type="ECO:0000313" key="2">
    <source>
        <dbReference type="Proteomes" id="UP001177769"/>
    </source>
</evidence>
<sequence length="182" mass="20301">MPKVGGQTPLFVELSEEHQREDAFSGPHGFVVGGEFIPTTLEMAEQYLHAANVLADAIKRQEQEDYRLANPVLFLYRHALELVLKALLRSSSTHHRLDALGADLKTYVRKKYQQEVPNWITTRLNELAALDPNSMAFRYGEEKYGGSKQVSPVPGETYVGVGQLQESINELFAALAGAARKM</sequence>